<dbReference type="SUPFAM" id="SSF52058">
    <property type="entry name" value="L domain-like"/>
    <property type="match status" value="1"/>
</dbReference>
<protein>
    <recommendedName>
        <fullName evidence="3">Leucine-rich repeat domain-containing protein</fullName>
    </recommendedName>
</protein>
<proteinExistence type="predicted"/>
<evidence type="ECO:0008006" key="3">
    <source>
        <dbReference type="Google" id="ProtNLM"/>
    </source>
</evidence>
<sequence length="308" mass="35265">MEKKESIIVTRKSDYFTSKRKVYCIGSKEKAEVYKEDGATILSWTQAPDPAEYDQISELRLLPTKSQLSKLKFPDYVKDLEHLHFLEIPLPFLSVITQDDLPGGLKALTISNDGEHEEWVTKKLPEWPGIVLPHLKALFFFSAFTSKELPSLLNISQEHFPALKYLACRMDKKGNILKDIAKFSTLDHLEVEFAWNTDLIDHINSPLKALSIIGAEKNFNVNDLSKLQELQTVWLNGIKAPIDCTVFTTLPDLLEVNVLNSKKIEHPEALLDCKKLKSLFFLNCGQPFKKIKDQFLPENFEQLRIKHA</sequence>
<organism evidence="1 2">
    <name type="scientific">Chitinophaga pinensis (strain ATCC 43595 / DSM 2588 / LMG 13176 / NBRC 15968 / NCIMB 11800 / UQM 2034)</name>
    <dbReference type="NCBI Taxonomy" id="485918"/>
    <lineage>
        <taxon>Bacteria</taxon>
        <taxon>Pseudomonadati</taxon>
        <taxon>Bacteroidota</taxon>
        <taxon>Chitinophagia</taxon>
        <taxon>Chitinophagales</taxon>
        <taxon>Chitinophagaceae</taxon>
        <taxon>Chitinophaga</taxon>
    </lineage>
</organism>
<dbReference type="EMBL" id="CP001699">
    <property type="protein sequence ID" value="ACU63823.1"/>
    <property type="molecule type" value="Genomic_DNA"/>
</dbReference>
<gene>
    <name evidence="1" type="ordered locus">Cpin_6419</name>
</gene>
<name>A0A979GAK3_CHIPD</name>
<dbReference type="AlphaFoldDB" id="A0A979GAK3"/>
<dbReference type="Proteomes" id="UP000002215">
    <property type="component" value="Chromosome"/>
</dbReference>
<dbReference type="RefSeq" id="WP_012793987.1">
    <property type="nucleotide sequence ID" value="NC_013132.1"/>
</dbReference>
<accession>A0A979GAK3</accession>
<evidence type="ECO:0000313" key="1">
    <source>
        <dbReference type="EMBL" id="ACU63823.1"/>
    </source>
</evidence>
<dbReference type="OrthoDB" id="637965at2"/>
<dbReference type="InterPro" id="IPR032675">
    <property type="entry name" value="LRR_dom_sf"/>
</dbReference>
<evidence type="ECO:0000313" key="2">
    <source>
        <dbReference type="Proteomes" id="UP000002215"/>
    </source>
</evidence>
<reference evidence="1 2" key="2">
    <citation type="journal article" date="2010" name="Stand. Genomic Sci.">
        <title>Complete genome sequence of Chitinophaga pinensis type strain (UQM 2034).</title>
        <authorList>
            <person name="Glavina Del Rio T."/>
            <person name="Abt B."/>
            <person name="Spring S."/>
            <person name="Lapidus A."/>
            <person name="Nolan M."/>
            <person name="Tice H."/>
            <person name="Copeland A."/>
            <person name="Cheng J.F."/>
            <person name="Chen F."/>
            <person name="Bruce D."/>
            <person name="Goodwin L."/>
            <person name="Pitluck S."/>
            <person name="Ivanova N."/>
            <person name="Mavromatis K."/>
            <person name="Mikhailova N."/>
            <person name="Pati A."/>
            <person name="Chen A."/>
            <person name="Palaniappan K."/>
            <person name="Land M."/>
            <person name="Hauser L."/>
            <person name="Chang Y.J."/>
            <person name="Jeffries C.D."/>
            <person name="Chain P."/>
            <person name="Saunders E."/>
            <person name="Detter J.C."/>
            <person name="Brettin T."/>
            <person name="Rohde M."/>
            <person name="Goker M."/>
            <person name="Bristow J."/>
            <person name="Eisen J.A."/>
            <person name="Markowitz V."/>
            <person name="Hugenholtz P."/>
            <person name="Kyrpides N.C."/>
            <person name="Klenk H.P."/>
            <person name="Lucas S."/>
        </authorList>
    </citation>
    <scope>NUCLEOTIDE SEQUENCE [LARGE SCALE GENOMIC DNA]</scope>
    <source>
        <strain evidence="2">ATCC 43595 / DSM 2588 / LMG 13176 / NBRC 15968 / NCIMB 11800 / UQM 2034</strain>
    </source>
</reference>
<dbReference type="Gene3D" id="3.80.10.10">
    <property type="entry name" value="Ribonuclease Inhibitor"/>
    <property type="match status" value="1"/>
</dbReference>
<dbReference type="KEGG" id="cpi:Cpin_6419"/>
<reference evidence="2" key="1">
    <citation type="submission" date="2009-08" db="EMBL/GenBank/DDBJ databases">
        <title>The complete genome of Chitinophaga pinensis DSM 2588.</title>
        <authorList>
            <consortium name="US DOE Joint Genome Institute (JGI-PGF)"/>
            <person name="Lucas S."/>
            <person name="Copeland A."/>
            <person name="Lapidus A."/>
            <person name="Glavina del Rio T."/>
            <person name="Dalin E."/>
            <person name="Tice H."/>
            <person name="Bruce D."/>
            <person name="Goodwin L."/>
            <person name="Pitluck S."/>
            <person name="Kyrpides N."/>
            <person name="Mavromatis K."/>
            <person name="Ivanova N."/>
            <person name="Mikhailova N."/>
            <person name="Sims D."/>
            <person name="Meinche L."/>
            <person name="Brettin T."/>
            <person name="Detter J.C."/>
            <person name="Han C."/>
            <person name="Larimer F."/>
            <person name="Land M."/>
            <person name="Hauser L."/>
            <person name="Markowitz V."/>
            <person name="Cheng J.-F."/>
            <person name="Hugenholtz P."/>
            <person name="Woyke T."/>
            <person name="Wu D."/>
            <person name="Spring S."/>
            <person name="Klenk H.-P."/>
            <person name="Eisen J.A."/>
        </authorList>
    </citation>
    <scope>NUCLEOTIDE SEQUENCE [LARGE SCALE GENOMIC DNA]</scope>
    <source>
        <strain evidence="2">ATCC 43595 / DSM 2588 / LMG 13176 / NBRC 15968 / NCIMB 11800 / UQM 2034</strain>
    </source>
</reference>